<proteinExistence type="predicted"/>
<dbReference type="Proteomes" id="UP000032803">
    <property type="component" value="Chromosome I"/>
</dbReference>
<accession>A0A0A8URG0</accession>
<reference evidence="2" key="1">
    <citation type="submission" date="2014-09" db="EMBL/GenBank/DDBJ databases">
        <authorList>
            <person name="Gomez-Valero L."/>
        </authorList>
    </citation>
    <scope>NUCLEOTIDE SEQUENCE [LARGE SCALE GENOMIC DNA]</scope>
    <source>
        <strain evidence="2">ATCC35250</strain>
    </source>
</reference>
<dbReference type="STRING" id="449.LHA_0257"/>
<name>A0A0A8URG0_LEGHA</name>
<dbReference type="HOGENOM" id="CLU_3218064_0_0_6"/>
<evidence type="ECO:0000313" key="2">
    <source>
        <dbReference type="Proteomes" id="UP000032803"/>
    </source>
</evidence>
<gene>
    <name evidence="1" type="ORF">LHA_0257</name>
</gene>
<protein>
    <submittedName>
        <fullName evidence="1">Uncharacterized protein</fullName>
    </submittedName>
</protein>
<keyword evidence="2" id="KW-1185">Reference proteome</keyword>
<evidence type="ECO:0000313" key="1">
    <source>
        <dbReference type="EMBL" id="CEK09369.1"/>
    </source>
</evidence>
<dbReference type="EMBL" id="LN681225">
    <property type="protein sequence ID" value="CEK09369.1"/>
    <property type="molecule type" value="Genomic_DNA"/>
</dbReference>
<organism evidence="1 2">
    <name type="scientific">Legionella hackeliae</name>
    <dbReference type="NCBI Taxonomy" id="449"/>
    <lineage>
        <taxon>Bacteria</taxon>
        <taxon>Pseudomonadati</taxon>
        <taxon>Pseudomonadota</taxon>
        <taxon>Gammaproteobacteria</taxon>
        <taxon>Legionellales</taxon>
        <taxon>Legionellaceae</taxon>
        <taxon>Legionella</taxon>
    </lineage>
</organism>
<dbReference type="AlphaFoldDB" id="A0A0A8URG0"/>
<sequence length="44" mass="5351">MVNAFITLVSYTIFDENKHTKNKFIYPNRLTIYQFKFTQKGFDK</sequence>
<dbReference type="KEGG" id="lha:LHA_0257"/>